<comment type="similarity">
    <text evidence="1">Belongs to the DNA polymerase type-Y family.</text>
</comment>
<dbReference type="PANTHER" id="PTHR11076:SF34">
    <property type="entry name" value="PROTEIN UMUC"/>
    <property type="match status" value="1"/>
</dbReference>
<reference evidence="7 8" key="1">
    <citation type="submission" date="2018-12" db="EMBL/GenBank/DDBJ databases">
        <title>Hymenobacter gummosus sp. nov., isolated from a spring.</title>
        <authorList>
            <person name="Nie L."/>
        </authorList>
    </citation>
    <scope>NUCLEOTIDE SEQUENCE [LARGE SCALE GENOMIC DNA]</scope>
    <source>
        <strain evidence="7 8">KCTC 52166</strain>
    </source>
</reference>
<organism evidence="7 8">
    <name type="scientific">Hymenobacter gummosus</name>
    <dbReference type="NCBI Taxonomy" id="1776032"/>
    <lineage>
        <taxon>Bacteria</taxon>
        <taxon>Pseudomonadati</taxon>
        <taxon>Bacteroidota</taxon>
        <taxon>Cytophagia</taxon>
        <taxon>Cytophagales</taxon>
        <taxon>Hymenobacteraceae</taxon>
        <taxon>Hymenobacter</taxon>
    </lineage>
</organism>
<keyword evidence="4" id="KW-0234">DNA repair</keyword>
<evidence type="ECO:0000256" key="5">
    <source>
        <dbReference type="ARBA" id="ARBA00023236"/>
    </source>
</evidence>
<dbReference type="InterPro" id="IPR043128">
    <property type="entry name" value="Rev_trsase/Diguanyl_cyclase"/>
</dbReference>
<accession>A0A431TUN7</accession>
<dbReference type="Proteomes" id="UP000282184">
    <property type="component" value="Unassembled WGS sequence"/>
</dbReference>
<dbReference type="InterPro" id="IPR017961">
    <property type="entry name" value="DNA_pol_Y-fam_little_finger"/>
</dbReference>
<keyword evidence="8" id="KW-1185">Reference proteome</keyword>
<dbReference type="GO" id="GO:0005829">
    <property type="term" value="C:cytosol"/>
    <property type="evidence" value="ECO:0007669"/>
    <property type="project" value="TreeGrafter"/>
</dbReference>
<dbReference type="SUPFAM" id="SSF56672">
    <property type="entry name" value="DNA/RNA polymerases"/>
    <property type="match status" value="1"/>
</dbReference>
<dbReference type="Gene3D" id="3.30.1490.100">
    <property type="entry name" value="DNA polymerase, Y-family, little finger domain"/>
    <property type="match status" value="1"/>
</dbReference>
<dbReference type="Gene3D" id="3.40.1170.60">
    <property type="match status" value="1"/>
</dbReference>
<dbReference type="Pfam" id="PF00817">
    <property type="entry name" value="IMS"/>
    <property type="match status" value="1"/>
</dbReference>
<evidence type="ECO:0000259" key="6">
    <source>
        <dbReference type="PROSITE" id="PS50173"/>
    </source>
</evidence>
<dbReference type="SUPFAM" id="SSF100879">
    <property type="entry name" value="Lesion bypass DNA polymerase (Y-family), little finger domain"/>
    <property type="match status" value="1"/>
</dbReference>
<dbReference type="EMBL" id="RXOF01000024">
    <property type="protein sequence ID" value="RTQ44858.1"/>
    <property type="molecule type" value="Genomic_DNA"/>
</dbReference>
<evidence type="ECO:0000256" key="3">
    <source>
        <dbReference type="ARBA" id="ARBA00023199"/>
    </source>
</evidence>
<dbReference type="PROSITE" id="PS50173">
    <property type="entry name" value="UMUC"/>
    <property type="match status" value="1"/>
</dbReference>
<dbReference type="AlphaFoldDB" id="A0A431TUN7"/>
<keyword evidence="3" id="KW-0741">SOS mutagenesis</keyword>
<dbReference type="GO" id="GO:0006281">
    <property type="term" value="P:DNA repair"/>
    <property type="evidence" value="ECO:0007669"/>
    <property type="project" value="UniProtKB-KW"/>
</dbReference>
<dbReference type="InterPro" id="IPR025188">
    <property type="entry name" value="DUF4113"/>
</dbReference>
<protein>
    <submittedName>
        <fullName evidence="7">Y-family DNA polymerase</fullName>
    </submittedName>
</protein>
<evidence type="ECO:0000256" key="1">
    <source>
        <dbReference type="ARBA" id="ARBA00010945"/>
    </source>
</evidence>
<dbReference type="InterPro" id="IPR043502">
    <property type="entry name" value="DNA/RNA_pol_sf"/>
</dbReference>
<gene>
    <name evidence="7" type="ORF">EJV47_27005</name>
</gene>
<dbReference type="PANTHER" id="PTHR11076">
    <property type="entry name" value="DNA REPAIR POLYMERASE UMUC / TRANSFERASE FAMILY MEMBER"/>
    <property type="match status" value="1"/>
</dbReference>
<sequence length="437" mass="47588">MIALVDCNNFYVSCERVFQPRLHERPVVVLSNNDGCLISRSDEAKALGFEMGEPYHLARARLQAHGVQVFSSNYALYGDMSRRVLRVLGEFTPEVDVYSIDEAFLNLAGMRYHAGAAGLDAYARRISATVHEHVGIPTAIGVAPTKTLAKLANRLARQLPAGQRVLVLDSDDSRWAALHQTAIGKVWGIGRRYAPKLEAAGIRTAADLVAASEGWVRRHLGGVVGVRLWQELRGQPCLDFDAADLAAEPGQPAAGRHSVTCTRSFGRPQSDLAALREAVATFVSQAAEKLRRHGLAAHVLTVLLGTDKHAPGPGARTHTTVATLPTATNDTGELIQLALQRLELLMRPGTAYYRAGVTLSGLEPPGQAQLSLFGQSAEQLEQRRQLMAHLDALNARFGRGTVRYAATGLDDGAWRGRRNLMSAPCTTDWERLWQVRS</sequence>
<dbReference type="InterPro" id="IPR001126">
    <property type="entry name" value="UmuC"/>
</dbReference>
<comment type="caution">
    <text evidence="7">The sequence shown here is derived from an EMBL/GenBank/DDBJ whole genome shotgun (WGS) entry which is preliminary data.</text>
</comment>
<feature type="domain" description="UmuC" evidence="6">
    <location>
        <begin position="2"/>
        <end position="190"/>
    </location>
</feature>
<evidence type="ECO:0000256" key="2">
    <source>
        <dbReference type="ARBA" id="ARBA00022763"/>
    </source>
</evidence>
<evidence type="ECO:0000256" key="4">
    <source>
        <dbReference type="ARBA" id="ARBA00023204"/>
    </source>
</evidence>
<dbReference type="Pfam" id="PF13438">
    <property type="entry name" value="DUF4113"/>
    <property type="match status" value="1"/>
</dbReference>
<dbReference type="GO" id="GO:0003684">
    <property type="term" value="F:damaged DNA binding"/>
    <property type="evidence" value="ECO:0007669"/>
    <property type="project" value="InterPro"/>
</dbReference>
<dbReference type="InterPro" id="IPR036775">
    <property type="entry name" value="DNA_pol_Y-fam_lit_finger_sf"/>
</dbReference>
<keyword evidence="2" id="KW-0227">DNA damage</keyword>
<dbReference type="OrthoDB" id="9808813at2"/>
<evidence type="ECO:0000313" key="7">
    <source>
        <dbReference type="EMBL" id="RTQ44858.1"/>
    </source>
</evidence>
<dbReference type="CDD" id="cd01700">
    <property type="entry name" value="PolY_Pol_V_umuC"/>
    <property type="match status" value="1"/>
</dbReference>
<name>A0A431TUN7_9BACT</name>
<dbReference type="Pfam" id="PF11799">
    <property type="entry name" value="IMS_C"/>
    <property type="match status" value="1"/>
</dbReference>
<dbReference type="InterPro" id="IPR050116">
    <property type="entry name" value="DNA_polymerase-Y"/>
</dbReference>
<dbReference type="GO" id="GO:0003887">
    <property type="term" value="F:DNA-directed DNA polymerase activity"/>
    <property type="evidence" value="ECO:0007669"/>
    <property type="project" value="TreeGrafter"/>
</dbReference>
<evidence type="ECO:0000313" key="8">
    <source>
        <dbReference type="Proteomes" id="UP000282184"/>
    </source>
</evidence>
<dbReference type="Gene3D" id="3.30.70.270">
    <property type="match status" value="1"/>
</dbReference>
<dbReference type="RefSeq" id="WP_126696340.1">
    <property type="nucleotide sequence ID" value="NZ_RXOF01000024.1"/>
</dbReference>
<proteinExistence type="inferred from homology"/>
<dbReference type="GO" id="GO:0009432">
    <property type="term" value="P:SOS response"/>
    <property type="evidence" value="ECO:0007669"/>
    <property type="project" value="UniProtKB-KW"/>
</dbReference>
<dbReference type="Gene3D" id="1.10.150.20">
    <property type="entry name" value="5' to 3' exonuclease, C-terminal subdomain"/>
    <property type="match status" value="1"/>
</dbReference>
<keyword evidence="5" id="KW-0742">SOS response</keyword>
<dbReference type="GO" id="GO:0042276">
    <property type="term" value="P:error-prone translesion synthesis"/>
    <property type="evidence" value="ECO:0007669"/>
    <property type="project" value="TreeGrafter"/>
</dbReference>